<proteinExistence type="predicted"/>
<reference evidence="1 2" key="1">
    <citation type="submission" date="2023-01" db="EMBL/GenBank/DDBJ databases">
        <authorList>
            <person name="Whitehead M."/>
        </authorList>
    </citation>
    <scope>NUCLEOTIDE SEQUENCE [LARGE SCALE GENOMIC DNA]</scope>
</reference>
<gene>
    <name evidence="1" type="ORF">MEUPH1_LOCUS16087</name>
</gene>
<dbReference type="Proteomes" id="UP001160148">
    <property type="component" value="Unassembled WGS sequence"/>
</dbReference>
<dbReference type="EMBL" id="CARXXK010000003">
    <property type="protein sequence ID" value="CAI6360835.1"/>
    <property type="molecule type" value="Genomic_DNA"/>
</dbReference>
<evidence type="ECO:0000313" key="1">
    <source>
        <dbReference type="EMBL" id="CAI6360835.1"/>
    </source>
</evidence>
<keyword evidence="2" id="KW-1185">Reference proteome</keyword>
<accession>A0AAV0WY46</accession>
<name>A0AAV0WY46_9HEMI</name>
<organism evidence="1 2">
    <name type="scientific">Macrosiphum euphorbiae</name>
    <name type="common">potato aphid</name>
    <dbReference type="NCBI Taxonomy" id="13131"/>
    <lineage>
        <taxon>Eukaryota</taxon>
        <taxon>Metazoa</taxon>
        <taxon>Ecdysozoa</taxon>
        <taxon>Arthropoda</taxon>
        <taxon>Hexapoda</taxon>
        <taxon>Insecta</taxon>
        <taxon>Pterygota</taxon>
        <taxon>Neoptera</taxon>
        <taxon>Paraneoptera</taxon>
        <taxon>Hemiptera</taxon>
        <taxon>Sternorrhyncha</taxon>
        <taxon>Aphidomorpha</taxon>
        <taxon>Aphidoidea</taxon>
        <taxon>Aphididae</taxon>
        <taxon>Macrosiphini</taxon>
        <taxon>Macrosiphum</taxon>
    </lineage>
</organism>
<evidence type="ECO:0000313" key="2">
    <source>
        <dbReference type="Proteomes" id="UP001160148"/>
    </source>
</evidence>
<comment type="caution">
    <text evidence="1">The sequence shown here is derived from an EMBL/GenBank/DDBJ whole genome shotgun (WGS) entry which is preliminary data.</text>
</comment>
<dbReference type="AlphaFoldDB" id="A0AAV0WY46"/>
<protein>
    <submittedName>
        <fullName evidence="1">Uncharacterized protein</fullName>
    </submittedName>
</protein>
<sequence length="206" mass="21127">MKLDGRLGGTTCDGGGAVYGASAGLGDDVDRTERPPTSAAAATAVVDERGLTSPREQCDCDSDARGQAMATCTAAGSAVVPKTSAVGSSLFTIDSILAPSRSSDVSAVTAASGRNNVSAATAAANGFFKQPLSFGHLAAAAAASGYAHSTAANFLGKFLRPAQYVPLILSYIKYNYPRKYFEVMRGTCSCMVAQYCAKQFPPVPGF</sequence>